<keyword evidence="2" id="KW-0732">Signal</keyword>
<evidence type="ECO:0000256" key="1">
    <source>
        <dbReference type="SAM" id="MobiDB-lite"/>
    </source>
</evidence>
<dbReference type="OrthoDB" id="5870726at2759"/>
<feature type="compositionally biased region" description="Basic and acidic residues" evidence="1">
    <location>
        <begin position="166"/>
        <end position="181"/>
    </location>
</feature>
<feature type="signal peptide" evidence="2">
    <location>
        <begin position="1"/>
        <end position="20"/>
    </location>
</feature>
<dbReference type="WBParaSite" id="HCON_00105330-00001">
    <property type="protein sequence ID" value="HCON_00105330-00001"/>
    <property type="gene ID" value="HCON_00105330"/>
</dbReference>
<feature type="compositionally biased region" description="Basic and acidic residues" evidence="1">
    <location>
        <begin position="305"/>
        <end position="314"/>
    </location>
</feature>
<feature type="compositionally biased region" description="Basic and acidic residues" evidence="1">
    <location>
        <begin position="253"/>
        <end position="272"/>
    </location>
</feature>
<evidence type="ECO:0000256" key="2">
    <source>
        <dbReference type="SAM" id="SignalP"/>
    </source>
</evidence>
<dbReference type="OMA" id="RPRDAIM"/>
<name>A0A7I4YKL6_HAECO</name>
<feature type="chain" id="PRO_5029472336" evidence="2">
    <location>
        <begin position="21"/>
        <end position="368"/>
    </location>
</feature>
<organism evidence="3 4">
    <name type="scientific">Haemonchus contortus</name>
    <name type="common">Barber pole worm</name>
    <dbReference type="NCBI Taxonomy" id="6289"/>
    <lineage>
        <taxon>Eukaryota</taxon>
        <taxon>Metazoa</taxon>
        <taxon>Ecdysozoa</taxon>
        <taxon>Nematoda</taxon>
        <taxon>Chromadorea</taxon>
        <taxon>Rhabditida</taxon>
        <taxon>Rhabditina</taxon>
        <taxon>Rhabditomorpha</taxon>
        <taxon>Strongyloidea</taxon>
        <taxon>Trichostrongylidae</taxon>
        <taxon>Haemonchus</taxon>
    </lineage>
</organism>
<proteinExistence type="predicted"/>
<feature type="region of interest" description="Disordered" evidence="1">
    <location>
        <begin position="105"/>
        <end position="185"/>
    </location>
</feature>
<accession>A0A7I4YKL6</accession>
<evidence type="ECO:0000313" key="3">
    <source>
        <dbReference type="Proteomes" id="UP000025227"/>
    </source>
</evidence>
<feature type="compositionally biased region" description="Basic and acidic residues" evidence="1">
    <location>
        <begin position="121"/>
        <end position="138"/>
    </location>
</feature>
<protein>
    <submittedName>
        <fullName evidence="4">Uncharacterized protein</fullName>
    </submittedName>
</protein>
<dbReference type="Proteomes" id="UP000025227">
    <property type="component" value="Unplaced"/>
</dbReference>
<sequence length="368" mass="42456">MNHLTWILANLFVFITHVIADPPFLFPHGYFDSRKLKPFDAIYLNMMAQSNLEYGGVTLEDLDKLDKTRELVNGPPASPRDREEVNVLPYYALLPLDTDAIAPGPKNSYYGGPQDSFSSLARDHSSSGGKARDGEARLKTTQPPTPLESTMALGEEASAMPQAKPMMKENHQSDVVSEKRPRSPFSRIRRLQRRYRRAVEDDGNPFEEIATRPPPRSEVQMQRVRYYLRRHRKPKKKRRRNFLTRDDIYDPERNERSRMTKEERRRLREELALKPTSDEAEDSPVTNPKEAQEELVRLQRPVHTGGREGAHKDFQATPQPDRLPTLIPTMDRLPRLRNNPFQSIDISGPTVISLPIPPNIDEELERHR</sequence>
<feature type="region of interest" description="Disordered" evidence="1">
    <location>
        <begin position="340"/>
        <end position="368"/>
    </location>
</feature>
<feature type="region of interest" description="Disordered" evidence="1">
    <location>
        <begin position="253"/>
        <end position="327"/>
    </location>
</feature>
<keyword evidence="3" id="KW-1185">Reference proteome</keyword>
<evidence type="ECO:0000313" key="4">
    <source>
        <dbReference type="WBParaSite" id="HCON_00105330-00001"/>
    </source>
</evidence>
<dbReference type="AlphaFoldDB" id="A0A7I4YKL6"/>
<reference evidence="4" key="1">
    <citation type="submission" date="2020-12" db="UniProtKB">
        <authorList>
            <consortium name="WormBaseParasite"/>
        </authorList>
    </citation>
    <scope>IDENTIFICATION</scope>
    <source>
        <strain evidence="4">MHco3</strain>
    </source>
</reference>